<dbReference type="InterPro" id="IPR036282">
    <property type="entry name" value="Glutathione-S-Trfase_C_sf"/>
</dbReference>
<evidence type="ECO:0000259" key="2">
    <source>
        <dbReference type="PROSITE" id="PS50405"/>
    </source>
</evidence>
<organism evidence="3 4">
    <name type="scientific">Polyplax serrata</name>
    <name type="common">Common mouse louse</name>
    <dbReference type="NCBI Taxonomy" id="468196"/>
    <lineage>
        <taxon>Eukaryota</taxon>
        <taxon>Metazoa</taxon>
        <taxon>Ecdysozoa</taxon>
        <taxon>Arthropoda</taxon>
        <taxon>Hexapoda</taxon>
        <taxon>Insecta</taxon>
        <taxon>Pterygota</taxon>
        <taxon>Neoptera</taxon>
        <taxon>Paraneoptera</taxon>
        <taxon>Psocodea</taxon>
        <taxon>Troctomorpha</taxon>
        <taxon>Phthiraptera</taxon>
        <taxon>Anoplura</taxon>
        <taxon>Polyplacidae</taxon>
        <taxon>Polyplax</taxon>
    </lineage>
</organism>
<dbReference type="Proteomes" id="UP001359485">
    <property type="component" value="Unassembled WGS sequence"/>
</dbReference>
<evidence type="ECO:0000256" key="1">
    <source>
        <dbReference type="ARBA" id="ARBA00008797"/>
    </source>
</evidence>
<comment type="similarity">
    <text evidence="1">Belongs to the GSTCD family.</text>
</comment>
<dbReference type="Gene3D" id="3.40.50.150">
    <property type="entry name" value="Vaccinia Virus protein VP39"/>
    <property type="match status" value="1"/>
</dbReference>
<protein>
    <recommendedName>
        <fullName evidence="2">GST C-terminal domain-containing protein</fullName>
    </recommendedName>
</protein>
<sequence length="584" mass="66321">MKELYLETFTDVEEDGTCCVPIETVISLFTLAFCDHPPILLTFVITEKRKSQAGLKVRMTKLVFEVIEAKEMDGVAGNCMLPVIVTCDGTTAVAGLCAVLRQVVKVVDQLHPLLGFKQSCLYACAESSLWTKFCEVDIIKMVNDVYLRSNLKCDNVEIPEEMARFEVHMSQPVRIHNIQKQKQDLAKKKGTERKSRLPDNRLDLVLELEHVFAEGPNMTLADVMLFPAFYVTFENLGSVFLKQNLPLSYRWYETMLGSMQTQDALKKLVEVEKKFDKEIYVKYVVPQVVQQSLYKGEMKKRQPKKHLYTRQEDIIECFEMIDTPETKIEVMSPTFGHEIDFDWSTIPPDFRLDDSQVPVKRLDRKGQQLQNMTKAVLKIARTGDIIVDFCSGSGHLGLILAYVLPRCSVILLENKEQSLNRARDRATKLKLSNVIFCQSNVDYFKGHFDIGVSLHACGVATDLVMERCIRENATFVCCPCCYGSIQTNHIISYPRSQAFRNTRLTLQEYFVLGHSSDQTHDETNMKTSQGNRCMIAIDTDRCLRAEEAGYVVSLSKLDPPSCTPKNNLLVGVPAERKTNLNSVP</sequence>
<reference evidence="3 4" key="1">
    <citation type="submission" date="2023-09" db="EMBL/GenBank/DDBJ databases">
        <title>Genomes of two closely related lineages of the louse Polyplax serrata with different host specificities.</title>
        <authorList>
            <person name="Martinu J."/>
            <person name="Tarabai H."/>
            <person name="Stefka J."/>
            <person name="Hypsa V."/>
        </authorList>
    </citation>
    <scope>NUCLEOTIDE SEQUENCE [LARGE SCALE GENOMIC DNA]</scope>
    <source>
        <strain evidence="3">98ZLc_SE</strain>
    </source>
</reference>
<dbReference type="Gene3D" id="1.20.1050.10">
    <property type="match status" value="1"/>
</dbReference>
<dbReference type="EMBL" id="JAWJWF010000046">
    <property type="protein sequence ID" value="KAK6624770.1"/>
    <property type="molecule type" value="Genomic_DNA"/>
</dbReference>
<dbReference type="SUPFAM" id="SSF53335">
    <property type="entry name" value="S-adenosyl-L-methionine-dependent methyltransferases"/>
    <property type="match status" value="1"/>
</dbReference>
<dbReference type="PANTHER" id="PTHR13369">
    <property type="match status" value="1"/>
</dbReference>
<dbReference type="InterPro" id="IPR010987">
    <property type="entry name" value="Glutathione-S-Trfase_C-like"/>
</dbReference>
<feature type="domain" description="GST C-terminal" evidence="2">
    <location>
        <begin position="120"/>
        <end position="275"/>
    </location>
</feature>
<dbReference type="CDD" id="cd00299">
    <property type="entry name" value="GST_C_family"/>
    <property type="match status" value="1"/>
</dbReference>
<evidence type="ECO:0000313" key="3">
    <source>
        <dbReference type="EMBL" id="KAK6624770.1"/>
    </source>
</evidence>
<dbReference type="Pfam" id="PF13679">
    <property type="entry name" value="Methyltransf_32"/>
    <property type="match status" value="1"/>
</dbReference>
<proteinExistence type="inferred from homology"/>
<gene>
    <name evidence="3" type="ORF">RUM44_011630</name>
</gene>
<name>A0ABR1AQM9_POLSC</name>
<keyword evidence="4" id="KW-1185">Reference proteome</keyword>
<dbReference type="SUPFAM" id="SSF47616">
    <property type="entry name" value="GST C-terminal domain-like"/>
    <property type="match status" value="1"/>
</dbReference>
<dbReference type="PROSITE" id="PS50405">
    <property type="entry name" value="GST_CTER"/>
    <property type="match status" value="1"/>
</dbReference>
<dbReference type="PANTHER" id="PTHR13369:SF0">
    <property type="entry name" value="GLUTATHIONE S-TRANSFERASE C-TERMINAL DOMAIN-CONTAINING PROTEIN"/>
    <property type="match status" value="1"/>
</dbReference>
<dbReference type="InterPro" id="IPR025714">
    <property type="entry name" value="Methyltranfer_dom"/>
</dbReference>
<comment type="caution">
    <text evidence="3">The sequence shown here is derived from an EMBL/GenBank/DDBJ whole genome shotgun (WGS) entry which is preliminary data.</text>
</comment>
<evidence type="ECO:0000313" key="4">
    <source>
        <dbReference type="Proteomes" id="UP001359485"/>
    </source>
</evidence>
<accession>A0ABR1AQM9</accession>
<dbReference type="InterPro" id="IPR029063">
    <property type="entry name" value="SAM-dependent_MTases_sf"/>
</dbReference>